<evidence type="ECO:0000313" key="1">
    <source>
        <dbReference type="EMBL" id="CAB1428000.1"/>
    </source>
</evidence>
<comment type="caution">
    <text evidence="1">The sequence shown here is derived from an EMBL/GenBank/DDBJ whole genome shotgun (WGS) entry which is preliminary data.</text>
</comment>
<dbReference type="EMBL" id="CADEAL010001013">
    <property type="protein sequence ID" value="CAB1428000.1"/>
    <property type="molecule type" value="Genomic_DNA"/>
</dbReference>
<organism evidence="1 2">
    <name type="scientific">Pleuronectes platessa</name>
    <name type="common">European plaice</name>
    <dbReference type="NCBI Taxonomy" id="8262"/>
    <lineage>
        <taxon>Eukaryota</taxon>
        <taxon>Metazoa</taxon>
        <taxon>Chordata</taxon>
        <taxon>Craniata</taxon>
        <taxon>Vertebrata</taxon>
        <taxon>Euteleostomi</taxon>
        <taxon>Actinopterygii</taxon>
        <taxon>Neopterygii</taxon>
        <taxon>Teleostei</taxon>
        <taxon>Neoteleostei</taxon>
        <taxon>Acanthomorphata</taxon>
        <taxon>Carangaria</taxon>
        <taxon>Pleuronectiformes</taxon>
        <taxon>Pleuronectoidei</taxon>
        <taxon>Pleuronectidae</taxon>
        <taxon>Pleuronectes</taxon>
    </lineage>
</organism>
<reference evidence="1" key="1">
    <citation type="submission" date="2020-03" db="EMBL/GenBank/DDBJ databases">
        <authorList>
            <person name="Weist P."/>
        </authorList>
    </citation>
    <scope>NUCLEOTIDE SEQUENCE</scope>
</reference>
<protein>
    <submittedName>
        <fullName evidence="1">Uncharacterized protein</fullName>
    </submittedName>
</protein>
<accession>A0A9N7UAU2</accession>
<name>A0A9N7UAU2_PLEPL</name>
<keyword evidence="2" id="KW-1185">Reference proteome</keyword>
<sequence>MPGLLAPEALEIRALPEDVSWLDAESAHPHLSAMYYSKVLRSSKGQCMLLRFDGHGQIGPPSPTWNALSVPLRGSSESFSCSSHFSNYITYEMTDSPRIALGCDWSANASISGPQTSGSIPYITINQNHNYDSMINQCQCSDSHNLSSTPISSSPEKNIQHLFRIPMTTDHGLSKTLHYERTFFKGSVSCQGHFGMQVGKSGDLTANVLVGERPLYPLGQGSPTPGLVPPGVDWPSGIPGIVPVGR</sequence>
<dbReference type="Proteomes" id="UP001153269">
    <property type="component" value="Unassembled WGS sequence"/>
</dbReference>
<dbReference type="AlphaFoldDB" id="A0A9N7UAU2"/>
<gene>
    <name evidence="1" type="ORF">PLEPLA_LOCUS15954</name>
</gene>
<evidence type="ECO:0000313" key="2">
    <source>
        <dbReference type="Proteomes" id="UP001153269"/>
    </source>
</evidence>
<proteinExistence type="predicted"/>